<evidence type="ECO:0000313" key="7">
    <source>
        <dbReference type="EMBL" id="NXF97358.1"/>
    </source>
</evidence>
<feature type="compositionally biased region" description="Pro residues" evidence="5">
    <location>
        <begin position="320"/>
        <end position="329"/>
    </location>
</feature>
<feature type="domain" description="Tight junction-associated protein 1" evidence="6">
    <location>
        <begin position="480"/>
        <end position="561"/>
    </location>
</feature>
<feature type="compositionally biased region" description="Polar residues" evidence="5">
    <location>
        <begin position="292"/>
        <end position="305"/>
    </location>
</feature>
<proteinExistence type="predicted"/>
<feature type="coiled-coil region" evidence="4">
    <location>
        <begin position="145"/>
        <end position="179"/>
    </location>
</feature>
<feature type="region of interest" description="Disordered" evidence="5">
    <location>
        <begin position="208"/>
        <end position="227"/>
    </location>
</feature>
<evidence type="ECO:0000259" key="6">
    <source>
        <dbReference type="Pfam" id="PF15453"/>
    </source>
</evidence>
<feature type="non-terminal residue" evidence="7">
    <location>
        <position position="562"/>
    </location>
</feature>
<dbReference type="GO" id="GO:0007030">
    <property type="term" value="P:Golgi organization"/>
    <property type="evidence" value="ECO:0007669"/>
    <property type="project" value="TreeGrafter"/>
</dbReference>
<evidence type="ECO:0000313" key="8">
    <source>
        <dbReference type="Proteomes" id="UP000583613"/>
    </source>
</evidence>
<feature type="coiled-coil region" evidence="4">
    <location>
        <begin position="43"/>
        <end position="116"/>
    </location>
</feature>
<dbReference type="EMBL" id="VWZE01023953">
    <property type="protein sequence ID" value="NXF97358.1"/>
    <property type="molecule type" value="Genomic_DNA"/>
</dbReference>
<feature type="domain" description="Tight junction-associated protein 1" evidence="6">
    <location>
        <begin position="280"/>
        <end position="475"/>
    </location>
</feature>
<feature type="compositionally biased region" description="Polar residues" evidence="5">
    <location>
        <begin position="510"/>
        <end position="519"/>
    </location>
</feature>
<dbReference type="OrthoDB" id="10068192at2759"/>
<dbReference type="PANTHER" id="PTHR28664:SF3">
    <property type="entry name" value="TIGHT JUNCTION-ASSOCIATED PROTEIN 1"/>
    <property type="match status" value="1"/>
</dbReference>
<feature type="region of interest" description="Disordered" evidence="5">
    <location>
        <begin position="279"/>
        <end position="333"/>
    </location>
</feature>
<comment type="caution">
    <text evidence="7">The sequence shown here is derived from an EMBL/GenBank/DDBJ whole genome shotgun (WGS) entry which is preliminary data.</text>
</comment>
<dbReference type="GO" id="GO:0005802">
    <property type="term" value="C:trans-Golgi network"/>
    <property type="evidence" value="ECO:0007669"/>
    <property type="project" value="TreeGrafter"/>
</dbReference>
<gene>
    <name evidence="7" type="primary">Tjap1</name>
    <name evidence="7" type="ORF">EUBBOU_R09501</name>
</gene>
<evidence type="ECO:0000256" key="5">
    <source>
        <dbReference type="SAM" id="MobiDB-lite"/>
    </source>
</evidence>
<comment type="subcellular location">
    <subcellularLocation>
        <location evidence="1">Membrane</location>
        <topology evidence="1">Peripheral membrane protein</topology>
    </subcellularLocation>
</comment>
<dbReference type="GO" id="GO:0016020">
    <property type="term" value="C:membrane"/>
    <property type="evidence" value="ECO:0007669"/>
    <property type="project" value="UniProtKB-SubCell"/>
</dbReference>
<dbReference type="AlphaFoldDB" id="A0A7K8Y3I5"/>
<feature type="region of interest" description="Disordered" evidence="5">
    <location>
        <begin position="461"/>
        <end position="562"/>
    </location>
</feature>
<sequence>MSSTAPSKKPYRKAPPQHREIRHEVPIIRDDQDGEALTDAERMKLLQHENEELRRRLTYVTNKMEAMERELESGQDYLEMELGQNREELEKFKDKFRRLQNSYTASQRTNQDLEEKLHALASLSQSWIFAVASFKMDRKTLDWEIVELTNKLLDAKTTINKLEELNERYRQDCNLAVQLLKCNKSHFRNHKFADLPYELQDMVNKHLHSTQESAGPGQEATHTLAPSDVVPTSVIARVLEKPESLVLNSAKSSSGNCPMAEDVFVHVDMSGAPPDACNSTGQMGKEGGDAGKQQNGGCKPQSSVESVPEEVPAFEKLSPYPTPSPPHPMYPGRKVIEFSEDKVRIPKNSPLPNCTYATRQAISLSLVQKGRRSASSCSCQQSPKAARAHGSSQSSPFSSPPQIPSAFASSASSEEDLLANWQRMFVDKAPPTSERVLMNRTAFSRDTAPELQKRFSRSMQELGRAASAYSDGGGGTAEPGSPSPEKQKDYVDLDLPESPAEEREMLLQGSKESTQGGTQEESESRVKPPFSRPHRSPKRMGVHHLHRKDSLTQAQEQGNLLS</sequence>
<keyword evidence="4" id="KW-0175">Coiled coil</keyword>
<reference evidence="7 8" key="1">
    <citation type="submission" date="2019-09" db="EMBL/GenBank/DDBJ databases">
        <title>Bird 10,000 Genomes (B10K) Project - Family phase.</title>
        <authorList>
            <person name="Zhang G."/>
        </authorList>
    </citation>
    <scope>NUCLEOTIDE SEQUENCE [LARGE SCALE GENOMIC DNA]</scope>
    <source>
        <strain evidence="7">B10K-DU-001-04</strain>
        <tissue evidence="7">Muscle</tissue>
    </source>
</reference>
<feature type="compositionally biased region" description="Basic residues" evidence="5">
    <location>
        <begin position="532"/>
        <end position="547"/>
    </location>
</feature>
<dbReference type="PANTHER" id="PTHR28664">
    <property type="entry name" value="TIGHT JUNCTION-ASSOCIATED PROTEIN 1"/>
    <property type="match status" value="1"/>
</dbReference>
<keyword evidence="2" id="KW-0597">Phosphoprotein</keyword>
<organism evidence="7 8">
    <name type="scientific">Eubucco bourcierii</name>
    <name type="common">red-headed barbet</name>
    <dbReference type="NCBI Taxonomy" id="91767"/>
    <lineage>
        <taxon>Eukaryota</taxon>
        <taxon>Metazoa</taxon>
        <taxon>Chordata</taxon>
        <taxon>Craniata</taxon>
        <taxon>Vertebrata</taxon>
        <taxon>Euteleostomi</taxon>
        <taxon>Archelosauria</taxon>
        <taxon>Archosauria</taxon>
        <taxon>Dinosauria</taxon>
        <taxon>Saurischia</taxon>
        <taxon>Theropoda</taxon>
        <taxon>Coelurosauria</taxon>
        <taxon>Aves</taxon>
        <taxon>Neognathae</taxon>
        <taxon>Neoaves</taxon>
        <taxon>Telluraves</taxon>
        <taxon>Coraciimorphae</taxon>
        <taxon>Piciformes</taxon>
        <taxon>Ramphastidae</taxon>
        <taxon>Eubucco</taxon>
    </lineage>
</organism>
<dbReference type="InterPro" id="IPR043470">
    <property type="entry name" value="Tjap1_dom"/>
</dbReference>
<evidence type="ECO:0000256" key="2">
    <source>
        <dbReference type="ARBA" id="ARBA00022553"/>
    </source>
</evidence>
<feature type="region of interest" description="Disordered" evidence="5">
    <location>
        <begin position="1"/>
        <end position="33"/>
    </location>
</feature>
<evidence type="ECO:0000256" key="3">
    <source>
        <dbReference type="ARBA" id="ARBA00023136"/>
    </source>
</evidence>
<evidence type="ECO:0000256" key="4">
    <source>
        <dbReference type="SAM" id="Coils"/>
    </source>
</evidence>
<evidence type="ECO:0000256" key="1">
    <source>
        <dbReference type="ARBA" id="ARBA00004170"/>
    </source>
</evidence>
<dbReference type="Proteomes" id="UP000583613">
    <property type="component" value="Unassembled WGS sequence"/>
</dbReference>
<protein>
    <submittedName>
        <fullName evidence="7">TJAP1 protein</fullName>
    </submittedName>
</protein>
<dbReference type="Pfam" id="PF15453">
    <property type="entry name" value="Pilt"/>
    <property type="match status" value="2"/>
</dbReference>
<feature type="region of interest" description="Disordered" evidence="5">
    <location>
        <begin position="376"/>
        <end position="411"/>
    </location>
</feature>
<feature type="compositionally biased region" description="Polar residues" evidence="5">
    <location>
        <begin position="551"/>
        <end position="562"/>
    </location>
</feature>
<keyword evidence="8" id="KW-1185">Reference proteome</keyword>
<accession>A0A7K8Y3I5</accession>
<keyword evidence="3" id="KW-0472">Membrane</keyword>
<dbReference type="InterPro" id="IPR043441">
    <property type="entry name" value="Tjap1/BEGAIN"/>
</dbReference>
<feature type="non-terminal residue" evidence="7">
    <location>
        <position position="1"/>
    </location>
</feature>
<feature type="compositionally biased region" description="Basic and acidic residues" evidence="5">
    <location>
        <begin position="17"/>
        <end position="31"/>
    </location>
</feature>
<name>A0A7K8Y3I5_9PICI</name>